<evidence type="ECO:0000313" key="3">
    <source>
        <dbReference type="Proteomes" id="UP000225706"/>
    </source>
</evidence>
<protein>
    <recommendedName>
        <fullName evidence="1">Integrase catalytic domain-containing protein</fullName>
    </recommendedName>
</protein>
<dbReference type="PROSITE" id="PS50994">
    <property type="entry name" value="INTEGRASE"/>
    <property type="match status" value="1"/>
</dbReference>
<dbReference type="InterPro" id="IPR001584">
    <property type="entry name" value="Integrase_cat-core"/>
</dbReference>
<proteinExistence type="predicted"/>
<name>A0A2B4R7T4_STYPI</name>
<dbReference type="InterPro" id="IPR012337">
    <property type="entry name" value="RNaseH-like_sf"/>
</dbReference>
<dbReference type="PANTHER" id="PTHR47331:SF2">
    <property type="match status" value="1"/>
</dbReference>
<dbReference type="AlphaFoldDB" id="A0A2B4R7T4"/>
<accession>A0A2B4R7T4</accession>
<dbReference type="Gene3D" id="3.30.420.10">
    <property type="entry name" value="Ribonuclease H-like superfamily/Ribonuclease H"/>
    <property type="match status" value="1"/>
</dbReference>
<evidence type="ECO:0000259" key="1">
    <source>
        <dbReference type="PROSITE" id="PS50994"/>
    </source>
</evidence>
<dbReference type="STRING" id="50429.A0A2B4R7T4"/>
<organism evidence="2 3">
    <name type="scientific">Stylophora pistillata</name>
    <name type="common">Smooth cauliflower coral</name>
    <dbReference type="NCBI Taxonomy" id="50429"/>
    <lineage>
        <taxon>Eukaryota</taxon>
        <taxon>Metazoa</taxon>
        <taxon>Cnidaria</taxon>
        <taxon>Anthozoa</taxon>
        <taxon>Hexacorallia</taxon>
        <taxon>Scleractinia</taxon>
        <taxon>Astrocoeniina</taxon>
        <taxon>Pocilloporidae</taxon>
        <taxon>Stylophora</taxon>
    </lineage>
</organism>
<dbReference type="Proteomes" id="UP000225706">
    <property type="component" value="Unassembled WGS sequence"/>
</dbReference>
<evidence type="ECO:0000313" key="2">
    <source>
        <dbReference type="EMBL" id="PFX12550.1"/>
    </source>
</evidence>
<dbReference type="OrthoDB" id="5986873at2759"/>
<dbReference type="GO" id="GO:0003676">
    <property type="term" value="F:nucleic acid binding"/>
    <property type="evidence" value="ECO:0007669"/>
    <property type="project" value="InterPro"/>
</dbReference>
<comment type="caution">
    <text evidence="2">The sequence shown here is derived from an EMBL/GenBank/DDBJ whole genome shotgun (WGS) entry which is preliminary data.</text>
</comment>
<gene>
    <name evidence="2" type="ORF">AWC38_SpisGene23473</name>
</gene>
<dbReference type="SUPFAM" id="SSF53098">
    <property type="entry name" value="Ribonuclease H-like"/>
    <property type="match status" value="1"/>
</dbReference>
<reference evidence="3" key="1">
    <citation type="journal article" date="2017" name="bioRxiv">
        <title>Comparative analysis of the genomes of Stylophora pistillata and Acropora digitifera provides evidence for extensive differences between species of corals.</title>
        <authorList>
            <person name="Voolstra C.R."/>
            <person name="Li Y."/>
            <person name="Liew Y.J."/>
            <person name="Baumgarten S."/>
            <person name="Zoccola D."/>
            <person name="Flot J.-F."/>
            <person name="Tambutte S."/>
            <person name="Allemand D."/>
            <person name="Aranda M."/>
        </authorList>
    </citation>
    <scope>NUCLEOTIDE SEQUENCE [LARGE SCALE GENOMIC DNA]</scope>
</reference>
<dbReference type="EMBL" id="LSMT01001303">
    <property type="protein sequence ID" value="PFX12550.1"/>
    <property type="molecule type" value="Genomic_DNA"/>
</dbReference>
<keyword evidence="3" id="KW-1185">Reference proteome</keyword>
<dbReference type="InterPro" id="IPR036397">
    <property type="entry name" value="RNaseH_sf"/>
</dbReference>
<feature type="domain" description="Integrase catalytic" evidence="1">
    <location>
        <begin position="137"/>
        <end position="320"/>
    </location>
</feature>
<dbReference type="PANTHER" id="PTHR47331">
    <property type="entry name" value="PHD-TYPE DOMAIN-CONTAINING PROTEIN"/>
    <property type="match status" value="1"/>
</dbReference>
<dbReference type="GO" id="GO:0015074">
    <property type="term" value="P:DNA integration"/>
    <property type="evidence" value="ECO:0007669"/>
    <property type="project" value="InterPro"/>
</dbReference>
<sequence length="370" mass="42729">MSVKNREQLKTSTFVTSSESPSIISLIDPDRFSNLHRPLRVTGYVLRFVKNFKERLKGGEQVFESDISATDMKEAEQCWILDVQKTLRLNKKFKSWSREFDLFTDPDGLVSCRGRLSHAELPYTTKHPILLESVLRVTTAPAFTYTGLDHAGPLKAKETKSKTEKVLICLYTCCVTRALHLDMVPDLTPEAFLRSFRRFSARQGLPSNIVLDNGTTFKSASKQITELMRYPEVMRYLAEKRVKWIFNLERAPWWGGLFERIVRSVKRCLKKTIGGARLTCEKLTTVIAEVEMILNSIPLSYVSSSEDEPRSPSHLLHGRILNPADHRFTGDLSDPDVELLFLRERIQWKFEKKMLKNKRLVNSVKYHRYP</sequence>